<dbReference type="InterPro" id="IPR054414">
    <property type="entry name" value="Ccdc124/Oxs1_C"/>
</dbReference>
<organism evidence="6">
    <name type="scientific">Culicoides sonorensis</name>
    <name type="common">Biting midge</name>
    <dbReference type="NCBI Taxonomy" id="179676"/>
    <lineage>
        <taxon>Eukaryota</taxon>
        <taxon>Metazoa</taxon>
        <taxon>Ecdysozoa</taxon>
        <taxon>Arthropoda</taxon>
        <taxon>Hexapoda</taxon>
        <taxon>Insecta</taxon>
        <taxon>Pterygota</taxon>
        <taxon>Neoptera</taxon>
        <taxon>Endopterygota</taxon>
        <taxon>Diptera</taxon>
        <taxon>Nematocera</taxon>
        <taxon>Chironomoidea</taxon>
        <taxon>Ceratopogonidae</taxon>
        <taxon>Ceratopogoninae</taxon>
        <taxon>Culicoides</taxon>
        <taxon>Monoculicoides</taxon>
    </lineage>
</organism>
<evidence type="ECO:0000256" key="1">
    <source>
        <dbReference type="ARBA" id="ARBA00004214"/>
    </source>
</evidence>
<dbReference type="OMA" id="MANENHQ"/>
<reference evidence="6" key="1">
    <citation type="submission" date="2018-07" db="EMBL/GenBank/DDBJ databases">
        <authorList>
            <person name="Quirk P.G."/>
            <person name="Krulwich T.A."/>
        </authorList>
    </citation>
    <scope>NUCLEOTIDE SEQUENCE</scope>
</reference>
<sequence length="213" mass="24694">MPKKMGINTKSVEAKERKAATKKAEQERAERAKEDAMWADDDAKLAKKKKQKEDEERKRQEQLRKKQEAKELLEKEMSSIQPASKVPQAKITRAQVDAEIERRNKAIENLNKEQKPKYVKPMDLEQNLSELNRAMFETHIATNIDEALAVLSSSDPNDDKHPEKRMKAAFKAYEEAQLVRMKAENPGLKLSQLKQLIFKNWQKSPENPMNQIK</sequence>
<feature type="domain" description="Coiled-coil" evidence="5">
    <location>
        <begin position="132"/>
        <end position="211"/>
    </location>
</feature>
<evidence type="ECO:0000256" key="3">
    <source>
        <dbReference type="ARBA" id="ARBA00023054"/>
    </source>
</evidence>
<comment type="subcellular location">
    <subcellularLocation>
        <location evidence="1">Midbody</location>
    </subcellularLocation>
</comment>
<dbReference type="GO" id="GO:0030496">
    <property type="term" value="C:midbody"/>
    <property type="evidence" value="ECO:0007669"/>
    <property type="project" value="UniProtKB-SubCell"/>
</dbReference>
<protein>
    <submittedName>
        <fullName evidence="6">CSON002703 protein</fullName>
    </submittedName>
</protein>
<dbReference type="VEuPathDB" id="VectorBase:CSON002703"/>
<dbReference type="Pfam" id="PF06244">
    <property type="entry name" value="Ccdc124"/>
    <property type="match status" value="1"/>
</dbReference>
<dbReference type="GO" id="GO:0006366">
    <property type="term" value="P:transcription by RNA polymerase II"/>
    <property type="evidence" value="ECO:0007669"/>
    <property type="project" value="TreeGrafter"/>
</dbReference>
<keyword evidence="3" id="KW-0175">Coiled coil</keyword>
<name>A0A336MJP0_CULSO</name>
<comment type="similarity">
    <text evidence="2">Belongs to the CCDC124 family.</text>
</comment>
<feature type="region of interest" description="Disordered" evidence="4">
    <location>
        <begin position="1"/>
        <end position="91"/>
    </location>
</feature>
<evidence type="ECO:0000259" key="5">
    <source>
        <dbReference type="Pfam" id="PF06244"/>
    </source>
</evidence>
<gene>
    <name evidence="6" type="primary">CSON002703</name>
</gene>
<evidence type="ECO:0000256" key="4">
    <source>
        <dbReference type="SAM" id="MobiDB-lite"/>
    </source>
</evidence>
<dbReference type="PANTHER" id="PTHR21680:SF0">
    <property type="entry name" value="COILED-COIL DOMAIN-CONTAINING PROTEIN 124"/>
    <property type="match status" value="1"/>
</dbReference>
<dbReference type="GO" id="GO:0005634">
    <property type="term" value="C:nucleus"/>
    <property type="evidence" value="ECO:0007669"/>
    <property type="project" value="TreeGrafter"/>
</dbReference>
<dbReference type="InterPro" id="IPR010422">
    <property type="entry name" value="Ccdc124/Oxs1"/>
</dbReference>
<accession>A0A336MJP0</accession>
<dbReference type="AlphaFoldDB" id="A0A336MJP0"/>
<evidence type="ECO:0000313" key="6">
    <source>
        <dbReference type="EMBL" id="SSX30622.1"/>
    </source>
</evidence>
<proteinExistence type="inferred from homology"/>
<feature type="compositionally biased region" description="Basic and acidic residues" evidence="4">
    <location>
        <begin position="12"/>
        <end position="77"/>
    </location>
</feature>
<dbReference type="EMBL" id="UFQT01001453">
    <property type="protein sequence ID" value="SSX30622.1"/>
    <property type="molecule type" value="Genomic_DNA"/>
</dbReference>
<evidence type="ECO:0000256" key="2">
    <source>
        <dbReference type="ARBA" id="ARBA00008296"/>
    </source>
</evidence>
<dbReference type="PANTHER" id="PTHR21680">
    <property type="entry name" value="COILED-COIL DOMAIN-CONTAINING PROTEIN 124"/>
    <property type="match status" value="1"/>
</dbReference>
<dbReference type="GO" id="GO:0003713">
    <property type="term" value="F:transcription coactivator activity"/>
    <property type="evidence" value="ECO:0007669"/>
    <property type="project" value="TreeGrafter"/>
</dbReference>